<name>A0A6J8E927_MYTCO</name>
<dbReference type="SUPFAM" id="SSF48403">
    <property type="entry name" value="Ankyrin repeat"/>
    <property type="match status" value="1"/>
</dbReference>
<evidence type="ECO:0000256" key="2">
    <source>
        <dbReference type="ARBA" id="ARBA00023043"/>
    </source>
</evidence>
<proteinExistence type="predicted"/>
<dbReference type="PROSITE" id="PS50088">
    <property type="entry name" value="ANK_REPEAT"/>
    <property type="match status" value="5"/>
</dbReference>
<dbReference type="InterPro" id="IPR050889">
    <property type="entry name" value="Dendritic_Spine_Reg/Scaffold"/>
</dbReference>
<keyword evidence="2 3" id="KW-0040">ANK repeat</keyword>
<dbReference type="AlphaFoldDB" id="A0A6J8E927"/>
<gene>
    <name evidence="4" type="ORF">MCOR_49118</name>
</gene>
<accession>A0A6J8E927</accession>
<protein>
    <submittedName>
        <fullName evidence="4">ANK</fullName>
    </submittedName>
</protein>
<dbReference type="SMART" id="SM00248">
    <property type="entry name" value="ANK"/>
    <property type="match status" value="7"/>
</dbReference>
<dbReference type="InterPro" id="IPR002110">
    <property type="entry name" value="Ankyrin_rpt"/>
</dbReference>
<dbReference type="PROSITE" id="PS50297">
    <property type="entry name" value="ANK_REP_REGION"/>
    <property type="match status" value="3"/>
</dbReference>
<evidence type="ECO:0000313" key="4">
    <source>
        <dbReference type="EMBL" id="CAC5416513.1"/>
    </source>
</evidence>
<organism evidence="4 5">
    <name type="scientific">Mytilus coruscus</name>
    <name type="common">Sea mussel</name>
    <dbReference type="NCBI Taxonomy" id="42192"/>
    <lineage>
        <taxon>Eukaryota</taxon>
        <taxon>Metazoa</taxon>
        <taxon>Spiralia</taxon>
        <taxon>Lophotrochozoa</taxon>
        <taxon>Mollusca</taxon>
        <taxon>Bivalvia</taxon>
        <taxon>Autobranchia</taxon>
        <taxon>Pteriomorphia</taxon>
        <taxon>Mytilida</taxon>
        <taxon>Mytiloidea</taxon>
        <taxon>Mytilidae</taxon>
        <taxon>Mytilinae</taxon>
        <taxon>Mytilus</taxon>
    </lineage>
</organism>
<reference evidence="4 5" key="1">
    <citation type="submission" date="2020-06" db="EMBL/GenBank/DDBJ databases">
        <authorList>
            <person name="Li R."/>
            <person name="Bekaert M."/>
        </authorList>
    </citation>
    <scope>NUCLEOTIDE SEQUENCE [LARGE SCALE GENOMIC DNA]</scope>
    <source>
        <strain evidence="5">wild</strain>
    </source>
</reference>
<dbReference type="EMBL" id="CACVKT020008653">
    <property type="protein sequence ID" value="CAC5416513.1"/>
    <property type="molecule type" value="Genomic_DNA"/>
</dbReference>
<dbReference type="InterPro" id="IPR036770">
    <property type="entry name" value="Ankyrin_rpt-contain_sf"/>
</dbReference>
<dbReference type="Gene3D" id="1.25.40.20">
    <property type="entry name" value="Ankyrin repeat-containing domain"/>
    <property type="match status" value="1"/>
</dbReference>
<dbReference type="Proteomes" id="UP000507470">
    <property type="component" value="Unassembled WGS sequence"/>
</dbReference>
<keyword evidence="5" id="KW-1185">Reference proteome</keyword>
<dbReference type="PANTHER" id="PTHR24166">
    <property type="entry name" value="ROLLING PEBBLES, ISOFORM B"/>
    <property type="match status" value="1"/>
</dbReference>
<feature type="repeat" description="ANK" evidence="3">
    <location>
        <begin position="479"/>
        <end position="507"/>
    </location>
</feature>
<evidence type="ECO:0000256" key="1">
    <source>
        <dbReference type="ARBA" id="ARBA00022737"/>
    </source>
</evidence>
<evidence type="ECO:0000256" key="3">
    <source>
        <dbReference type="PROSITE-ProRule" id="PRU00023"/>
    </source>
</evidence>
<feature type="repeat" description="ANK" evidence="3">
    <location>
        <begin position="442"/>
        <end position="465"/>
    </location>
</feature>
<feature type="repeat" description="ANK" evidence="3">
    <location>
        <begin position="343"/>
        <end position="375"/>
    </location>
</feature>
<keyword evidence="1" id="KW-0677">Repeat</keyword>
<dbReference type="OrthoDB" id="539213at2759"/>
<feature type="repeat" description="ANK" evidence="3">
    <location>
        <begin position="409"/>
        <end position="441"/>
    </location>
</feature>
<evidence type="ECO:0000313" key="5">
    <source>
        <dbReference type="Proteomes" id="UP000507470"/>
    </source>
</evidence>
<sequence length="586" mass="66689">MVREWDLASNDIKAVLSNKTIKLLVTCRSHIFLSRHFQIIKLLSDSKYDLNSTTNSLKYNEKELIAKAYLNDVEIEQISEHIMLYDFFPMLCQIYRANKTVDIKTFFSFPVQVIQDELTLVELTRMMNAVDRTTYAVLVLFVIYNNDLQEELLSRNSDIKSILDGIVDVCELQFNLSKQIIKSHLDNLEGSYIKKTGNAYHVLSDKIFDIVVAFYGNHMFDYILEMAHSEIIRDRYLFSSLEDDVECVIKVQLDKEQPYFDRVISDIRNGFLCNVFNNRQLLYTAYRQKFVQYLESQTDISKLLEMSSQSELSPLLTIADQGYHDIGETLINFKLDVDVRDKNGRTPLFLSSRKGYKEMTLLLLKNNCNPNLCTNDRLSPLYAATSQGHIEVVKILLQHGSVPDLCDKRGRSPLLLAASNGSTKIVEALLECSSNPNLSDQEGTTPLLIATHWGNTDTVKLLLEKKCCPNLCKEGVSPPLNVAVANGQIEIVKLLLKHKCDPNSLDKQDLPTLYVAARKSFIEILDILLQNLDVNDKTRVESLLTSITRSEEHVLKLLLEHKCIPSIQEKLPILGCALSYSASHCT</sequence>
<dbReference type="PANTHER" id="PTHR24166:SF48">
    <property type="entry name" value="PROTEIN VAPYRIN"/>
    <property type="match status" value="1"/>
</dbReference>
<feature type="repeat" description="ANK" evidence="3">
    <location>
        <begin position="376"/>
        <end position="408"/>
    </location>
</feature>
<dbReference type="Pfam" id="PF00023">
    <property type="entry name" value="Ank"/>
    <property type="match status" value="1"/>
</dbReference>
<dbReference type="Pfam" id="PF12796">
    <property type="entry name" value="Ank_2"/>
    <property type="match status" value="2"/>
</dbReference>